<name>A0AAX4FVV8_9EURY</name>
<reference evidence="1 2" key="1">
    <citation type="submission" date="2023-10" db="EMBL/GenBank/DDBJ databases">
        <title>The complete genome sequence of Methanoculleus receptaculi DSM 18860.</title>
        <authorList>
            <person name="Lai S.-J."/>
            <person name="You Y.-T."/>
            <person name="Chen S.-C."/>
        </authorList>
    </citation>
    <scope>NUCLEOTIDE SEQUENCE [LARGE SCALE GENOMIC DNA]</scope>
    <source>
        <strain evidence="1 2">DSM 18860</strain>
    </source>
</reference>
<dbReference type="RefSeq" id="WP_318621793.1">
    <property type="nucleotide sequence ID" value="NZ_CP137642.1"/>
</dbReference>
<dbReference type="EMBL" id="CP137642">
    <property type="protein sequence ID" value="WOX58025.1"/>
    <property type="molecule type" value="Genomic_DNA"/>
</dbReference>
<accession>A0AAX4FVV8</accession>
<organism evidence="1 2">
    <name type="scientific">Methanoculleus receptaculi</name>
    <dbReference type="NCBI Taxonomy" id="394967"/>
    <lineage>
        <taxon>Archaea</taxon>
        <taxon>Methanobacteriati</taxon>
        <taxon>Methanobacteriota</taxon>
        <taxon>Stenosarchaea group</taxon>
        <taxon>Methanomicrobia</taxon>
        <taxon>Methanomicrobiales</taxon>
        <taxon>Methanomicrobiaceae</taxon>
        <taxon>Methanoculleus</taxon>
    </lineage>
</organism>
<dbReference type="GeneID" id="85731863"/>
<evidence type="ECO:0000313" key="2">
    <source>
        <dbReference type="Proteomes" id="UP001305652"/>
    </source>
</evidence>
<sequence length="72" mass="8590">MDRGSRTDWIRIRQRRVIEGQDYYADRLYETQQAAWAYARQLKMRGAADVRVFRTATEGGYHGYAAFVRQER</sequence>
<protein>
    <submittedName>
        <fullName evidence="1">Uncharacterized protein</fullName>
    </submittedName>
</protein>
<gene>
    <name evidence="1" type="ORF">R6Y96_01860</name>
</gene>
<dbReference type="Proteomes" id="UP001305652">
    <property type="component" value="Chromosome"/>
</dbReference>
<evidence type="ECO:0000313" key="1">
    <source>
        <dbReference type="EMBL" id="WOX58025.1"/>
    </source>
</evidence>
<dbReference type="AlphaFoldDB" id="A0AAX4FVV8"/>
<dbReference type="KEGG" id="mrc:R6Y96_01860"/>
<keyword evidence="2" id="KW-1185">Reference proteome</keyword>
<proteinExistence type="predicted"/>